<protein>
    <submittedName>
        <fullName evidence="7">Beta-glucosidase</fullName>
    </submittedName>
</protein>
<gene>
    <name evidence="7" type="ORF">BDD14_4025</name>
</gene>
<dbReference type="Pfam" id="PF00933">
    <property type="entry name" value="Glyco_hydro_3"/>
    <property type="match status" value="1"/>
</dbReference>
<dbReference type="Pfam" id="PF14310">
    <property type="entry name" value="Fn3-like"/>
    <property type="match status" value="1"/>
</dbReference>
<dbReference type="SUPFAM" id="SSF51445">
    <property type="entry name" value="(Trans)glycosidases"/>
    <property type="match status" value="1"/>
</dbReference>
<dbReference type="Gene3D" id="2.60.40.10">
    <property type="entry name" value="Immunoglobulins"/>
    <property type="match status" value="1"/>
</dbReference>
<reference evidence="7 8" key="1">
    <citation type="submission" date="2019-02" db="EMBL/GenBank/DDBJ databases">
        <title>Genomic Encyclopedia of Archaeal and Bacterial Type Strains, Phase II (KMG-II): from individual species to whole genera.</title>
        <authorList>
            <person name="Goeker M."/>
        </authorList>
    </citation>
    <scope>NUCLEOTIDE SEQUENCE [LARGE SCALE GENOMIC DNA]</scope>
    <source>
        <strain evidence="7 8">DSM 18101</strain>
    </source>
</reference>
<dbReference type="InterPro" id="IPR011658">
    <property type="entry name" value="PA14_dom"/>
</dbReference>
<dbReference type="Pfam" id="PF07691">
    <property type="entry name" value="PA14"/>
    <property type="match status" value="1"/>
</dbReference>
<organism evidence="7 8">
    <name type="scientific">Edaphobacter modestus</name>
    <dbReference type="NCBI Taxonomy" id="388466"/>
    <lineage>
        <taxon>Bacteria</taxon>
        <taxon>Pseudomonadati</taxon>
        <taxon>Acidobacteriota</taxon>
        <taxon>Terriglobia</taxon>
        <taxon>Terriglobales</taxon>
        <taxon>Acidobacteriaceae</taxon>
        <taxon>Edaphobacter</taxon>
    </lineage>
</organism>
<name>A0A4Q7YXG6_9BACT</name>
<proteinExistence type="inferred from homology"/>
<dbReference type="InterPro" id="IPR002772">
    <property type="entry name" value="Glyco_hydro_3_C"/>
</dbReference>
<evidence type="ECO:0000256" key="2">
    <source>
        <dbReference type="ARBA" id="ARBA00022729"/>
    </source>
</evidence>
<sequence>MSTVSARLMRFAAFVLFLELTACVPGYAQKAAPKQPYQDSSLPMERRVEDLVGRMTLDEKAQQLVNTAPAIPRLGIPAYDFWSEGLHGVARSGYATLFPQAIGMAATFDEPLMGKIGETVSVEARAKYNEAVRHDIHSIYYGLTIWSPNINIFRDPRWGRGQETYGEDPFLTAQLGTAFVKGLQGSDPDYFRAIATPKHFAVHSGPESDRHRFNVEPSAYDLWDTYLPAFRSTIVDGQAYSIMCAYNAVDGKPACASDLLLQKILRGDWHFQGFVTSDCGAIDDFFHQNGHQFSKDGEHASVAGIRMGTDTNCGATYKDLASAVRHGLIREEELDVSLRRLFLARFRLGLFDPPARVKYASLPFSENMSPAHTALALRASREAMVLLKNNDHVLPLTGKARTIAVVGPNAAELSAIEGNYNAVPKNPFLPVDGIASEFRTAKVLYAQGSPYAENAPIVIPRTQYRTASGSRVEGLKAEYFANDKFEGKPALVRVDKQINFDWNSASPAPALDPKAFSVRWTGTLQAPAPGDYEITADLAHCYPCNDAESFTIHFDKKELTTFHVGEERDHHESATPSVKLHFDDTKPHSFEVAYSHRARLFGAGLTLKWVAPVEPLLKQAMEVVRDADVVVAFVGLSPDLEGEEMKVQIPGFAGGDRTDITLPAAQQKLLESIKETGKPLIVVLLNGSALAVTWAQQNADAILEAWYPGQAGAQAIAETLSGKNNPAGRLPVTFYQSVDDLPSFTDYSMSNRTYRYYKGKPLYGFGYGLSYASFAYSNLRLSTSSLTAGEMLKVDAEVKNTGKVPGDEVAQLYLVPPQNGLLPKYSLEGFQRVHLSPGETRHIQFTLDPRQLSYVDKQGVRAVRSGNYSISLGGSQPGEGEGATGSFAITGEKELPH</sequence>
<dbReference type="AlphaFoldDB" id="A0A4Q7YXG6"/>
<feature type="domain" description="PA14" evidence="6">
    <location>
        <begin position="470"/>
        <end position="628"/>
    </location>
</feature>
<dbReference type="Proteomes" id="UP000292958">
    <property type="component" value="Unassembled WGS sequence"/>
</dbReference>
<feature type="region of interest" description="Disordered" evidence="4">
    <location>
        <begin position="871"/>
        <end position="897"/>
    </location>
</feature>
<dbReference type="SUPFAM" id="SSF56988">
    <property type="entry name" value="Anthrax protective antigen"/>
    <property type="match status" value="1"/>
</dbReference>
<dbReference type="EMBL" id="SHKW01000001">
    <property type="protein sequence ID" value="RZU42440.1"/>
    <property type="molecule type" value="Genomic_DNA"/>
</dbReference>
<dbReference type="GO" id="GO:0031222">
    <property type="term" value="P:arabinan catabolic process"/>
    <property type="evidence" value="ECO:0007669"/>
    <property type="project" value="TreeGrafter"/>
</dbReference>
<dbReference type="SMART" id="SM01217">
    <property type="entry name" value="Fn3_like"/>
    <property type="match status" value="1"/>
</dbReference>
<dbReference type="InterPro" id="IPR017853">
    <property type="entry name" value="GH"/>
</dbReference>
<dbReference type="PROSITE" id="PS51820">
    <property type="entry name" value="PA14"/>
    <property type="match status" value="1"/>
</dbReference>
<dbReference type="InterPro" id="IPR037524">
    <property type="entry name" value="PA14/GLEYA"/>
</dbReference>
<evidence type="ECO:0000313" key="8">
    <source>
        <dbReference type="Proteomes" id="UP000292958"/>
    </source>
</evidence>
<evidence type="ECO:0000256" key="3">
    <source>
        <dbReference type="ARBA" id="ARBA00022801"/>
    </source>
</evidence>
<accession>A0A4Q7YXG6</accession>
<keyword evidence="2 5" id="KW-0732">Signal</keyword>
<dbReference type="PRINTS" id="PR00133">
    <property type="entry name" value="GLHYDRLASE3"/>
</dbReference>
<feature type="chain" id="PRO_5020742626" evidence="5">
    <location>
        <begin position="29"/>
        <end position="897"/>
    </location>
</feature>
<keyword evidence="8" id="KW-1185">Reference proteome</keyword>
<dbReference type="InterPro" id="IPR013783">
    <property type="entry name" value="Ig-like_fold"/>
</dbReference>
<keyword evidence="3" id="KW-0378">Hydrolase</keyword>
<dbReference type="GO" id="GO:0009044">
    <property type="term" value="F:xylan 1,4-beta-xylosidase activity"/>
    <property type="evidence" value="ECO:0007669"/>
    <property type="project" value="InterPro"/>
</dbReference>
<dbReference type="InterPro" id="IPR001764">
    <property type="entry name" value="Glyco_hydro_3_N"/>
</dbReference>
<dbReference type="RefSeq" id="WP_242618059.1">
    <property type="nucleotide sequence ID" value="NZ_SHKW01000001.1"/>
</dbReference>
<dbReference type="InterPro" id="IPR044993">
    <property type="entry name" value="BXL"/>
</dbReference>
<dbReference type="Pfam" id="PF01915">
    <property type="entry name" value="Glyco_hydro_3_C"/>
    <property type="match status" value="1"/>
</dbReference>
<evidence type="ECO:0000259" key="6">
    <source>
        <dbReference type="PROSITE" id="PS51820"/>
    </source>
</evidence>
<dbReference type="InterPro" id="IPR026891">
    <property type="entry name" value="Fn3-like"/>
</dbReference>
<comment type="similarity">
    <text evidence="1">Belongs to the glycosyl hydrolase 3 family.</text>
</comment>
<evidence type="ECO:0000313" key="7">
    <source>
        <dbReference type="EMBL" id="RZU42440.1"/>
    </source>
</evidence>
<dbReference type="GO" id="GO:0045493">
    <property type="term" value="P:xylan catabolic process"/>
    <property type="evidence" value="ECO:0007669"/>
    <property type="project" value="InterPro"/>
</dbReference>
<evidence type="ECO:0000256" key="5">
    <source>
        <dbReference type="SAM" id="SignalP"/>
    </source>
</evidence>
<feature type="signal peptide" evidence="5">
    <location>
        <begin position="1"/>
        <end position="28"/>
    </location>
</feature>
<dbReference type="InterPro" id="IPR036962">
    <property type="entry name" value="Glyco_hydro_3_N_sf"/>
</dbReference>
<dbReference type="SUPFAM" id="SSF52279">
    <property type="entry name" value="Beta-D-glucan exohydrolase, C-terminal domain"/>
    <property type="match status" value="1"/>
</dbReference>
<comment type="caution">
    <text evidence="7">The sequence shown here is derived from an EMBL/GenBank/DDBJ whole genome shotgun (WGS) entry which is preliminary data.</text>
</comment>
<dbReference type="PANTHER" id="PTHR42721:SF3">
    <property type="entry name" value="BETA-D-XYLOSIDASE 5-RELATED"/>
    <property type="match status" value="1"/>
</dbReference>
<evidence type="ECO:0000256" key="4">
    <source>
        <dbReference type="SAM" id="MobiDB-lite"/>
    </source>
</evidence>
<dbReference type="Gene3D" id="3.90.182.10">
    <property type="entry name" value="Toxin - Anthrax Protective Antigen,domain 1"/>
    <property type="match status" value="1"/>
</dbReference>
<dbReference type="GO" id="GO:0046556">
    <property type="term" value="F:alpha-L-arabinofuranosidase activity"/>
    <property type="evidence" value="ECO:0007669"/>
    <property type="project" value="TreeGrafter"/>
</dbReference>
<dbReference type="InterPro" id="IPR036881">
    <property type="entry name" value="Glyco_hydro_3_C_sf"/>
</dbReference>
<dbReference type="Gene3D" id="3.40.50.1700">
    <property type="entry name" value="Glycoside hydrolase family 3 C-terminal domain"/>
    <property type="match status" value="2"/>
</dbReference>
<evidence type="ECO:0000256" key="1">
    <source>
        <dbReference type="ARBA" id="ARBA00005336"/>
    </source>
</evidence>
<dbReference type="Gene3D" id="3.20.20.300">
    <property type="entry name" value="Glycoside hydrolase, family 3, N-terminal domain"/>
    <property type="match status" value="1"/>
</dbReference>
<dbReference type="SMART" id="SM00758">
    <property type="entry name" value="PA14"/>
    <property type="match status" value="1"/>
</dbReference>
<dbReference type="PANTHER" id="PTHR42721">
    <property type="entry name" value="SUGAR HYDROLASE-RELATED"/>
    <property type="match status" value="1"/>
</dbReference>